<comment type="caution">
    <text evidence="1">The sequence shown here is derived from an EMBL/GenBank/DDBJ whole genome shotgun (WGS) entry which is preliminary data.</text>
</comment>
<protein>
    <submittedName>
        <fullName evidence="1">Uncharacterized protein</fullName>
    </submittedName>
</protein>
<sequence length="487" mass="51478">MTRRRFVPPMASAALSTGQAADDDGEKGQDGVEDGLADGNDAVHNGHDAASNGIEYRFNLYLPRDLISTFFFASGYFLLGQEMDMTAPMMAVFDKLSLDYGGNGVEESTQKSKNVDEPRRLLGHRLLRVQSSQHLPVARVEQAHGPVVMVAPPPRETLDGLHLLLNDVLVQTGKALRASRRDSHGNLALSHGISQSKLPDTIQAFHTTLDELESEIVKAKSVLLRDLNLLQADNSAGHASQLQPALPIESQMKEPIPIDDDLSPPPPPSLVPANKPAPAPFPVMDAADITNGNSIFKEEDVKLPQENIATNIAVKAEMTAAPEAPMMADANFTDMEFSLAPADGTQGQNTTGSFDLSSFAPNSTMLSLDNLLPNTGQATDASTGNTAATAVPAAIKTEPSNDDGNADNSNFEEFFGNDTSQADGMDFDFSIGGSGGNGGGGGSGAGSGGMGEDTFDDLMNDRDGTFELMNNEDFDTAFFGLDSKGGS</sequence>
<organism evidence="1 2">
    <name type="scientific">Zarea fungicola</name>
    <dbReference type="NCBI Taxonomy" id="93591"/>
    <lineage>
        <taxon>Eukaryota</taxon>
        <taxon>Fungi</taxon>
        <taxon>Dikarya</taxon>
        <taxon>Ascomycota</taxon>
        <taxon>Pezizomycotina</taxon>
        <taxon>Sordariomycetes</taxon>
        <taxon>Hypocreomycetidae</taxon>
        <taxon>Hypocreales</taxon>
        <taxon>Cordycipitaceae</taxon>
        <taxon>Zarea</taxon>
    </lineage>
</organism>
<proteinExistence type="predicted"/>
<gene>
    <name evidence="1" type="ORF">NQ176_g7783</name>
</gene>
<evidence type="ECO:0000313" key="1">
    <source>
        <dbReference type="EMBL" id="KAJ2971258.1"/>
    </source>
</evidence>
<accession>A0ACC1MXL2</accession>
<evidence type="ECO:0000313" key="2">
    <source>
        <dbReference type="Proteomes" id="UP001143910"/>
    </source>
</evidence>
<keyword evidence="2" id="KW-1185">Reference proteome</keyword>
<dbReference type="EMBL" id="JANJQO010001376">
    <property type="protein sequence ID" value="KAJ2971258.1"/>
    <property type="molecule type" value="Genomic_DNA"/>
</dbReference>
<reference evidence="1" key="1">
    <citation type="submission" date="2022-08" db="EMBL/GenBank/DDBJ databases">
        <title>Genome Sequence of Lecanicillium fungicola.</title>
        <authorList>
            <person name="Buettner E."/>
        </authorList>
    </citation>
    <scope>NUCLEOTIDE SEQUENCE</scope>
    <source>
        <strain evidence="1">Babe33</strain>
    </source>
</reference>
<name>A0ACC1MXL2_9HYPO</name>
<dbReference type="Proteomes" id="UP001143910">
    <property type="component" value="Unassembled WGS sequence"/>
</dbReference>